<accession>A0ABQ5EHH1</accession>
<dbReference type="Proteomes" id="UP001151760">
    <property type="component" value="Unassembled WGS sequence"/>
</dbReference>
<comment type="caution">
    <text evidence="1">The sequence shown here is derived from an EMBL/GenBank/DDBJ whole genome shotgun (WGS) entry which is preliminary data.</text>
</comment>
<evidence type="ECO:0000313" key="2">
    <source>
        <dbReference type="Proteomes" id="UP001151760"/>
    </source>
</evidence>
<protein>
    <submittedName>
        <fullName evidence="1">Uncharacterized protein</fullName>
    </submittedName>
</protein>
<reference evidence="1" key="2">
    <citation type="submission" date="2022-01" db="EMBL/GenBank/DDBJ databases">
        <authorList>
            <person name="Yamashiro T."/>
            <person name="Shiraishi A."/>
            <person name="Satake H."/>
            <person name="Nakayama K."/>
        </authorList>
    </citation>
    <scope>NUCLEOTIDE SEQUENCE</scope>
</reference>
<gene>
    <name evidence="1" type="ORF">Tco_0976466</name>
</gene>
<proteinExistence type="predicted"/>
<evidence type="ECO:0000313" key="1">
    <source>
        <dbReference type="EMBL" id="GJT50309.1"/>
    </source>
</evidence>
<dbReference type="EMBL" id="BQNB010016310">
    <property type="protein sequence ID" value="GJT50309.1"/>
    <property type="molecule type" value="Genomic_DNA"/>
</dbReference>
<organism evidence="1 2">
    <name type="scientific">Tanacetum coccineum</name>
    <dbReference type="NCBI Taxonomy" id="301880"/>
    <lineage>
        <taxon>Eukaryota</taxon>
        <taxon>Viridiplantae</taxon>
        <taxon>Streptophyta</taxon>
        <taxon>Embryophyta</taxon>
        <taxon>Tracheophyta</taxon>
        <taxon>Spermatophyta</taxon>
        <taxon>Magnoliopsida</taxon>
        <taxon>eudicotyledons</taxon>
        <taxon>Gunneridae</taxon>
        <taxon>Pentapetalae</taxon>
        <taxon>asterids</taxon>
        <taxon>campanulids</taxon>
        <taxon>Asterales</taxon>
        <taxon>Asteraceae</taxon>
        <taxon>Asteroideae</taxon>
        <taxon>Anthemideae</taxon>
        <taxon>Anthemidinae</taxon>
        <taxon>Tanacetum</taxon>
    </lineage>
</organism>
<name>A0ABQ5EHH1_9ASTR</name>
<keyword evidence="2" id="KW-1185">Reference proteome</keyword>
<reference evidence="1" key="1">
    <citation type="journal article" date="2022" name="Int. J. Mol. Sci.">
        <title>Draft Genome of Tanacetum Coccineum: Genomic Comparison of Closely Related Tanacetum-Family Plants.</title>
        <authorList>
            <person name="Yamashiro T."/>
            <person name="Shiraishi A."/>
            <person name="Nakayama K."/>
            <person name="Satake H."/>
        </authorList>
    </citation>
    <scope>NUCLEOTIDE SEQUENCE</scope>
</reference>
<sequence length="136" mass="15412">MSKTNRLKLMRVILQGVMLLEHGLFITREMLLQTNQRLFDATTTELAQDQEPGVDLNEEQIAFLEDKGENVNSNPAAQALTTNVIFQTYGIDAFDFKVNEAPTKSAAFMANLSDYGLDVLFDVPNYNIYHDNMVFE</sequence>